<dbReference type="EMBL" id="NWUF01000004">
    <property type="protein sequence ID" value="PCE43319.1"/>
    <property type="molecule type" value="Genomic_DNA"/>
</dbReference>
<accession>A0A2A4G0M6</accession>
<comment type="caution">
    <text evidence="2">The sequence shown here is derived from an EMBL/GenBank/DDBJ whole genome shotgun (WGS) entry which is preliminary data.</text>
</comment>
<sequence length="231" mass="24627">MTRAFHALIAGALALSPALAAAQDTGTRINRYPKAWQSNDIAMSEGDRARQTMLDYARCLIRSNETRVRAFATVFPDTLDYQSRAKRLSTDECIGDGILSFNTGILRASVYTALYLQDFGRSAPALSATPIDYKADTTGQDPARANQYVVLREFAECVVRAAPAESRAVVIGPIGSKAEDEAFRALAPSLGPCLPQGSSIKAGRTMLSGLLAEALYRLSAAPSQASSAGMS</sequence>
<feature type="chain" id="PRO_5012020027" evidence="1">
    <location>
        <begin position="23"/>
        <end position="231"/>
    </location>
</feature>
<dbReference type="KEGG" id="rdi:CMV14_00955"/>
<protein>
    <submittedName>
        <fullName evidence="2">Uncharacterized protein</fullName>
    </submittedName>
</protein>
<dbReference type="OrthoDB" id="7596157at2"/>
<evidence type="ECO:0000313" key="3">
    <source>
        <dbReference type="Proteomes" id="UP000218934"/>
    </source>
</evidence>
<proteinExistence type="predicted"/>
<organism evidence="2 3">
    <name type="scientific">Rhizorhabdus dicambivorans</name>
    <dbReference type="NCBI Taxonomy" id="1850238"/>
    <lineage>
        <taxon>Bacteria</taxon>
        <taxon>Pseudomonadati</taxon>
        <taxon>Pseudomonadota</taxon>
        <taxon>Alphaproteobacteria</taxon>
        <taxon>Sphingomonadales</taxon>
        <taxon>Sphingomonadaceae</taxon>
        <taxon>Rhizorhabdus</taxon>
    </lineage>
</organism>
<evidence type="ECO:0000256" key="1">
    <source>
        <dbReference type="SAM" id="SignalP"/>
    </source>
</evidence>
<feature type="signal peptide" evidence="1">
    <location>
        <begin position="1"/>
        <end position="22"/>
    </location>
</feature>
<dbReference type="RefSeq" id="WP_066965340.1">
    <property type="nucleotide sequence ID" value="NZ_CP023449.1"/>
</dbReference>
<dbReference type="Proteomes" id="UP000218934">
    <property type="component" value="Unassembled WGS sequence"/>
</dbReference>
<gene>
    <name evidence="2" type="ORF">COO09_05995</name>
</gene>
<keyword evidence="3" id="KW-1185">Reference proteome</keyword>
<dbReference type="AlphaFoldDB" id="A0A2A4G0M6"/>
<reference evidence="2 3" key="1">
    <citation type="submission" date="2017-09" db="EMBL/GenBank/DDBJ databases">
        <title>The Catabolism of 3,6-Dichlorosalicylic acid is Initiated by the Cytochrome P450 Monooxygenase DsmABC in Rhizorhabdus dicambivorans Ndbn-20.</title>
        <authorList>
            <person name="Na L."/>
        </authorList>
    </citation>
    <scope>NUCLEOTIDE SEQUENCE [LARGE SCALE GENOMIC DNA]</scope>
    <source>
        <strain evidence="2 3">Ndbn-20m</strain>
    </source>
</reference>
<name>A0A2A4G0M6_9SPHN</name>
<keyword evidence="1" id="KW-0732">Signal</keyword>
<evidence type="ECO:0000313" key="2">
    <source>
        <dbReference type="EMBL" id="PCE43319.1"/>
    </source>
</evidence>